<dbReference type="OrthoDB" id="6264328at2759"/>
<dbReference type="AlphaFoldDB" id="A0A8J4T2T7"/>
<dbReference type="EMBL" id="LUCH01007887">
    <property type="protein sequence ID" value="KAF5396544.1"/>
    <property type="molecule type" value="Genomic_DNA"/>
</dbReference>
<gene>
    <name evidence="1" type="ORF">PHET_10482</name>
</gene>
<comment type="caution">
    <text evidence="1">The sequence shown here is derived from an EMBL/GenBank/DDBJ whole genome shotgun (WGS) entry which is preliminary data.</text>
</comment>
<organism evidence="1 2">
    <name type="scientific">Paragonimus heterotremus</name>
    <dbReference type="NCBI Taxonomy" id="100268"/>
    <lineage>
        <taxon>Eukaryota</taxon>
        <taxon>Metazoa</taxon>
        <taxon>Spiralia</taxon>
        <taxon>Lophotrochozoa</taxon>
        <taxon>Platyhelminthes</taxon>
        <taxon>Trematoda</taxon>
        <taxon>Digenea</taxon>
        <taxon>Plagiorchiida</taxon>
        <taxon>Troglotremata</taxon>
        <taxon>Troglotrematidae</taxon>
        <taxon>Paragonimus</taxon>
    </lineage>
</organism>
<sequence length="82" mass="9540">MISNEEKLLFCTIPRFEPSTKQLRRAIHTDSLGKWANADYLTKNPFIRVAHEEIPLLRILGYDNVDIPPNYRHLPVTLPELV</sequence>
<accession>A0A8J4T2T7</accession>
<evidence type="ECO:0000313" key="2">
    <source>
        <dbReference type="Proteomes" id="UP000748531"/>
    </source>
</evidence>
<proteinExistence type="predicted"/>
<reference evidence="1" key="1">
    <citation type="submission" date="2019-05" db="EMBL/GenBank/DDBJ databases">
        <title>Annotation for the trematode Paragonimus heterotremus.</title>
        <authorList>
            <person name="Choi Y.-J."/>
        </authorList>
    </citation>
    <scope>NUCLEOTIDE SEQUENCE</scope>
    <source>
        <strain evidence="1">LC</strain>
    </source>
</reference>
<keyword evidence="2" id="KW-1185">Reference proteome</keyword>
<protein>
    <submittedName>
        <fullName evidence="1">Uncharacterized protein</fullName>
    </submittedName>
</protein>
<name>A0A8J4T2T7_9TREM</name>
<evidence type="ECO:0000313" key="1">
    <source>
        <dbReference type="EMBL" id="KAF5396544.1"/>
    </source>
</evidence>
<dbReference type="Proteomes" id="UP000748531">
    <property type="component" value="Unassembled WGS sequence"/>
</dbReference>